<dbReference type="GeneID" id="74946298"/>
<name>A0A060HPZ2_9ARCH</name>
<dbReference type="OrthoDB" id="5684at2157"/>
<dbReference type="HOGENOM" id="CLU_2152694_0_0_2"/>
<protein>
    <submittedName>
        <fullName evidence="1">Uncharacterized protein</fullName>
    </submittedName>
</protein>
<accession>A0A060HPZ2</accession>
<dbReference type="KEGG" id="nvn:NVIE_010370"/>
<organism evidence="1 2">
    <name type="scientific">Nitrososphaera viennensis EN76</name>
    <dbReference type="NCBI Taxonomy" id="926571"/>
    <lineage>
        <taxon>Archaea</taxon>
        <taxon>Nitrososphaerota</taxon>
        <taxon>Nitrososphaeria</taxon>
        <taxon>Nitrososphaerales</taxon>
        <taxon>Nitrososphaeraceae</taxon>
        <taxon>Nitrososphaera</taxon>
    </lineage>
</organism>
<proteinExistence type="predicted"/>
<dbReference type="RefSeq" id="WP_144239516.1">
    <property type="nucleotide sequence ID" value="NZ_CP007536.1"/>
</dbReference>
<dbReference type="EMBL" id="CP007536">
    <property type="protein sequence ID" value="AIC15262.1"/>
    <property type="molecule type" value="Genomic_DNA"/>
</dbReference>
<sequence>MTHACRDMCNALYGRKEKKMGRYETGCKYCIICAVWIRIDENFCPCCRTQLRTKPRTRKGKERLRQIRSCPIPLLQQPSNLDNSKILSVLKPAGPGRMTVAASATILETPH</sequence>
<evidence type="ECO:0000313" key="2">
    <source>
        <dbReference type="Proteomes" id="UP000027093"/>
    </source>
</evidence>
<dbReference type="Proteomes" id="UP000027093">
    <property type="component" value="Chromosome"/>
</dbReference>
<evidence type="ECO:0000313" key="1">
    <source>
        <dbReference type="EMBL" id="AIC15262.1"/>
    </source>
</evidence>
<gene>
    <name evidence="1" type="ORF">NVIE_010370</name>
</gene>
<dbReference type="AlphaFoldDB" id="A0A060HPZ2"/>
<dbReference type="STRING" id="926571.NVIE_010370"/>
<keyword evidence="2" id="KW-1185">Reference proteome</keyword>
<reference evidence="1 2" key="1">
    <citation type="journal article" date="2014" name="Int. J. Syst. Evol. Microbiol.">
        <title>Nitrososphaera viennensis gen. nov., sp. nov., an aerobic and mesophilic, ammonia-oxidizing archaeon from soil and a member of the archaeal phylum Thaumarchaeota.</title>
        <authorList>
            <person name="Stieglmeier M."/>
            <person name="Klingl A."/>
            <person name="Alves R.J."/>
            <person name="Rittmann S.K."/>
            <person name="Melcher M."/>
            <person name="Leisch N."/>
            <person name="Schleper C."/>
        </authorList>
    </citation>
    <scope>NUCLEOTIDE SEQUENCE [LARGE SCALE GENOMIC DNA]</scope>
    <source>
        <strain evidence="1">EN76</strain>
    </source>
</reference>